<keyword evidence="1" id="KW-0472">Membrane</keyword>
<evidence type="ECO:0000256" key="1">
    <source>
        <dbReference type="SAM" id="Phobius"/>
    </source>
</evidence>
<sequence>MEKLFVMAGKTVMLLLCFSGPDVPSITACYFGYVWTMMKLPKQAPWTASGQPGFSLYECNFLSPDINAWEPLLYLDLRATLHRLLTGYSHFGLSGSCCAGCSVKMSSGRPSSASSNYFGSHSRKMVSLVFLCLLPLFGYYIDFVVLGGIVGV</sequence>
<reference evidence="2" key="1">
    <citation type="journal article" date="2022" name="Front. Genet.">
        <title>Chromosome-Scale Assembly of the Dendrobium nobile Genome Provides Insights Into the Molecular Mechanism of the Biosynthesis of the Medicinal Active Ingredient of Dendrobium.</title>
        <authorList>
            <person name="Xu Q."/>
            <person name="Niu S.-C."/>
            <person name="Li K.-L."/>
            <person name="Zheng P.-J."/>
            <person name="Zhang X.-J."/>
            <person name="Jia Y."/>
            <person name="Liu Y."/>
            <person name="Niu Y.-X."/>
            <person name="Yu L.-H."/>
            <person name="Chen D.-F."/>
            <person name="Zhang G.-Q."/>
        </authorList>
    </citation>
    <scope>NUCLEOTIDE SEQUENCE</scope>
    <source>
        <tissue evidence="2">Leaf</tissue>
    </source>
</reference>
<organism evidence="2 3">
    <name type="scientific">Dendrobium nobile</name>
    <name type="common">Orchid</name>
    <dbReference type="NCBI Taxonomy" id="94219"/>
    <lineage>
        <taxon>Eukaryota</taxon>
        <taxon>Viridiplantae</taxon>
        <taxon>Streptophyta</taxon>
        <taxon>Embryophyta</taxon>
        <taxon>Tracheophyta</taxon>
        <taxon>Spermatophyta</taxon>
        <taxon>Magnoliopsida</taxon>
        <taxon>Liliopsida</taxon>
        <taxon>Asparagales</taxon>
        <taxon>Orchidaceae</taxon>
        <taxon>Epidendroideae</taxon>
        <taxon>Malaxideae</taxon>
        <taxon>Dendrobiinae</taxon>
        <taxon>Dendrobium</taxon>
    </lineage>
</organism>
<feature type="transmembrane region" description="Helical" evidence="1">
    <location>
        <begin position="12"/>
        <end position="33"/>
    </location>
</feature>
<dbReference type="AlphaFoldDB" id="A0A8T3A2K0"/>
<keyword evidence="1" id="KW-0812">Transmembrane</keyword>
<dbReference type="EMBL" id="JAGYWB010000019">
    <property type="protein sequence ID" value="KAI0488240.1"/>
    <property type="molecule type" value="Genomic_DNA"/>
</dbReference>
<keyword evidence="1" id="KW-1133">Transmembrane helix</keyword>
<evidence type="ECO:0000313" key="3">
    <source>
        <dbReference type="Proteomes" id="UP000829196"/>
    </source>
</evidence>
<gene>
    <name evidence="2" type="ORF">KFK09_028067</name>
</gene>
<keyword evidence="3" id="KW-1185">Reference proteome</keyword>
<dbReference type="Proteomes" id="UP000829196">
    <property type="component" value="Unassembled WGS sequence"/>
</dbReference>
<feature type="transmembrane region" description="Helical" evidence="1">
    <location>
        <begin position="128"/>
        <end position="150"/>
    </location>
</feature>
<proteinExistence type="predicted"/>
<protein>
    <submittedName>
        <fullName evidence="2">Uncharacterized protein</fullName>
    </submittedName>
</protein>
<comment type="caution">
    <text evidence="2">The sequence shown here is derived from an EMBL/GenBank/DDBJ whole genome shotgun (WGS) entry which is preliminary data.</text>
</comment>
<accession>A0A8T3A2K0</accession>
<evidence type="ECO:0000313" key="2">
    <source>
        <dbReference type="EMBL" id="KAI0488240.1"/>
    </source>
</evidence>
<name>A0A8T3A2K0_DENNO</name>